<dbReference type="Proteomes" id="UP001054945">
    <property type="component" value="Unassembled WGS sequence"/>
</dbReference>
<name>A0AAV4WYR5_CAEEX</name>
<sequence>MHYRTPIICFTWHTLKVWEHTMENSSITLRSPHFIPRDEASIAIHQLDCFLEKNTLLAHNVTSLQQTLANLISGVSFKSTESGDECDKC</sequence>
<proteinExistence type="predicted"/>
<dbReference type="AlphaFoldDB" id="A0AAV4WYR5"/>
<evidence type="ECO:0000313" key="1">
    <source>
        <dbReference type="EMBL" id="GIY88045.1"/>
    </source>
</evidence>
<keyword evidence="2" id="KW-1185">Reference proteome</keyword>
<accession>A0AAV4WYR5</accession>
<organism evidence="1 2">
    <name type="scientific">Caerostris extrusa</name>
    <name type="common">Bark spider</name>
    <name type="synonym">Caerostris bankana</name>
    <dbReference type="NCBI Taxonomy" id="172846"/>
    <lineage>
        <taxon>Eukaryota</taxon>
        <taxon>Metazoa</taxon>
        <taxon>Ecdysozoa</taxon>
        <taxon>Arthropoda</taxon>
        <taxon>Chelicerata</taxon>
        <taxon>Arachnida</taxon>
        <taxon>Araneae</taxon>
        <taxon>Araneomorphae</taxon>
        <taxon>Entelegynae</taxon>
        <taxon>Araneoidea</taxon>
        <taxon>Araneidae</taxon>
        <taxon>Caerostris</taxon>
    </lineage>
</organism>
<gene>
    <name evidence="1" type="ORF">CEXT_642971</name>
</gene>
<comment type="caution">
    <text evidence="1">The sequence shown here is derived from an EMBL/GenBank/DDBJ whole genome shotgun (WGS) entry which is preliminary data.</text>
</comment>
<reference evidence="1 2" key="1">
    <citation type="submission" date="2021-06" db="EMBL/GenBank/DDBJ databases">
        <title>Caerostris extrusa draft genome.</title>
        <authorList>
            <person name="Kono N."/>
            <person name="Arakawa K."/>
        </authorList>
    </citation>
    <scope>NUCLEOTIDE SEQUENCE [LARGE SCALE GENOMIC DNA]</scope>
</reference>
<evidence type="ECO:0000313" key="2">
    <source>
        <dbReference type="Proteomes" id="UP001054945"/>
    </source>
</evidence>
<dbReference type="EMBL" id="BPLR01017016">
    <property type="protein sequence ID" value="GIY88045.1"/>
    <property type="molecule type" value="Genomic_DNA"/>
</dbReference>
<protein>
    <submittedName>
        <fullName evidence="1">Uncharacterized protein</fullName>
    </submittedName>
</protein>